<comment type="caution">
    <text evidence="2">The sequence shown here is derived from an EMBL/GenBank/DDBJ whole genome shotgun (WGS) entry which is preliminary data.</text>
</comment>
<accession>A0AAN8R5H3</accession>
<protein>
    <recommendedName>
        <fullName evidence="1">AB hydrolase-1 domain-containing protein</fullName>
    </recommendedName>
</protein>
<dbReference type="Proteomes" id="UP001356427">
    <property type="component" value="Unassembled WGS sequence"/>
</dbReference>
<dbReference type="PRINTS" id="PR00111">
    <property type="entry name" value="ABHYDROLASE"/>
</dbReference>
<sequence>MPSSLFGITMQDETEPNCTYTSCNGPLMVHGFGVGVRLWKLFVFDLLGFGQSSRPHFPMDPALAEEQSVRSIEHWRQALALDRIILLGHSLGGYLATSYSIQYPERVSHLILVDPWGFQPMPVDSTSGSDRPGCPRWVEALIA</sequence>
<dbReference type="InterPro" id="IPR000073">
    <property type="entry name" value="AB_hydrolase_1"/>
</dbReference>
<dbReference type="GO" id="GO:0005811">
    <property type="term" value="C:lipid droplet"/>
    <property type="evidence" value="ECO:0007669"/>
    <property type="project" value="TreeGrafter"/>
</dbReference>
<dbReference type="GO" id="GO:0055088">
    <property type="term" value="P:lipid homeostasis"/>
    <property type="evidence" value="ECO:0007669"/>
    <property type="project" value="TreeGrafter"/>
</dbReference>
<evidence type="ECO:0000313" key="2">
    <source>
        <dbReference type="EMBL" id="KAK6314047.1"/>
    </source>
</evidence>
<dbReference type="InterPro" id="IPR029058">
    <property type="entry name" value="AB_hydrolase_fold"/>
</dbReference>
<evidence type="ECO:0000259" key="1">
    <source>
        <dbReference type="Pfam" id="PF00561"/>
    </source>
</evidence>
<dbReference type="PANTHER" id="PTHR42886">
    <property type="entry name" value="RE40534P-RELATED"/>
    <property type="match status" value="1"/>
</dbReference>
<dbReference type="GO" id="GO:0042171">
    <property type="term" value="F:lysophosphatidic acid acyltransferase activity"/>
    <property type="evidence" value="ECO:0007669"/>
    <property type="project" value="TreeGrafter"/>
</dbReference>
<dbReference type="Gene3D" id="3.40.50.1820">
    <property type="entry name" value="alpha/beta hydrolase"/>
    <property type="match status" value="1"/>
</dbReference>
<dbReference type="AlphaFoldDB" id="A0AAN8R5H3"/>
<reference evidence="2 3" key="1">
    <citation type="submission" date="2021-04" db="EMBL/GenBank/DDBJ databases">
        <authorList>
            <person name="De Guttry C."/>
            <person name="Zahm M."/>
            <person name="Klopp C."/>
            <person name="Cabau C."/>
            <person name="Louis A."/>
            <person name="Berthelot C."/>
            <person name="Parey E."/>
            <person name="Roest Crollius H."/>
            <person name="Montfort J."/>
            <person name="Robinson-Rechavi M."/>
            <person name="Bucao C."/>
            <person name="Bouchez O."/>
            <person name="Gislard M."/>
            <person name="Lluch J."/>
            <person name="Milhes M."/>
            <person name="Lampietro C."/>
            <person name="Lopez Roques C."/>
            <person name="Donnadieu C."/>
            <person name="Braasch I."/>
            <person name="Desvignes T."/>
            <person name="Postlethwait J."/>
            <person name="Bobe J."/>
            <person name="Wedekind C."/>
            <person name="Guiguen Y."/>
        </authorList>
    </citation>
    <scope>NUCLEOTIDE SEQUENCE [LARGE SCALE GENOMIC DNA]</scope>
    <source>
        <strain evidence="2">Cs_M1</strain>
        <tissue evidence="2">Blood</tissue>
    </source>
</reference>
<proteinExistence type="predicted"/>
<dbReference type="GO" id="GO:0004622">
    <property type="term" value="F:phosphatidylcholine lysophospholipase activity"/>
    <property type="evidence" value="ECO:0007669"/>
    <property type="project" value="TreeGrafter"/>
</dbReference>
<keyword evidence="3" id="KW-1185">Reference proteome</keyword>
<dbReference type="GO" id="GO:0005739">
    <property type="term" value="C:mitochondrion"/>
    <property type="evidence" value="ECO:0007669"/>
    <property type="project" value="TreeGrafter"/>
</dbReference>
<feature type="domain" description="AB hydrolase-1" evidence="1">
    <location>
        <begin position="39"/>
        <end position="120"/>
    </location>
</feature>
<dbReference type="PANTHER" id="PTHR42886:SF21">
    <property type="entry name" value="(LYSO)-N-ACYLPHOSPHATIDYLETHANOLAMINE LIPASE"/>
    <property type="match status" value="1"/>
</dbReference>
<dbReference type="Pfam" id="PF00561">
    <property type="entry name" value="Abhydrolase_1"/>
    <property type="match status" value="1"/>
</dbReference>
<evidence type="ECO:0000313" key="3">
    <source>
        <dbReference type="Proteomes" id="UP001356427"/>
    </source>
</evidence>
<organism evidence="2 3">
    <name type="scientific">Coregonus suidteri</name>
    <dbReference type="NCBI Taxonomy" id="861788"/>
    <lineage>
        <taxon>Eukaryota</taxon>
        <taxon>Metazoa</taxon>
        <taxon>Chordata</taxon>
        <taxon>Craniata</taxon>
        <taxon>Vertebrata</taxon>
        <taxon>Euteleostomi</taxon>
        <taxon>Actinopterygii</taxon>
        <taxon>Neopterygii</taxon>
        <taxon>Teleostei</taxon>
        <taxon>Protacanthopterygii</taxon>
        <taxon>Salmoniformes</taxon>
        <taxon>Salmonidae</taxon>
        <taxon>Coregoninae</taxon>
        <taxon>Coregonus</taxon>
    </lineage>
</organism>
<name>A0AAN8R5H3_9TELE</name>
<dbReference type="EMBL" id="JAGTTL010000013">
    <property type="protein sequence ID" value="KAK6314047.1"/>
    <property type="molecule type" value="Genomic_DNA"/>
</dbReference>
<gene>
    <name evidence="2" type="ORF">J4Q44_G00155060</name>
</gene>
<dbReference type="SUPFAM" id="SSF53474">
    <property type="entry name" value="alpha/beta-Hydrolases"/>
    <property type="match status" value="1"/>
</dbReference>
<dbReference type="GO" id="GO:0006654">
    <property type="term" value="P:phosphatidic acid biosynthetic process"/>
    <property type="evidence" value="ECO:0007669"/>
    <property type="project" value="TreeGrafter"/>
</dbReference>